<feature type="signal peptide" evidence="1">
    <location>
        <begin position="1"/>
        <end position="24"/>
    </location>
</feature>
<sequence length="66" mass="7608">MEPGDRRCLVITLPAFLCLAPVSPETIYTAREEAPVTYRGDRPVTNFMFSKSRSFVWAITRREQTQ</sequence>
<evidence type="ECO:0000313" key="2">
    <source>
        <dbReference type="EMBL" id="CAG10991.1"/>
    </source>
</evidence>
<dbReference type="AlphaFoldDB" id="Q4RKU1"/>
<organism evidence="2">
    <name type="scientific">Tetraodon nigroviridis</name>
    <name type="common">Spotted green pufferfish</name>
    <name type="synonym">Chelonodon nigroviridis</name>
    <dbReference type="NCBI Taxonomy" id="99883"/>
    <lineage>
        <taxon>Eukaryota</taxon>
        <taxon>Metazoa</taxon>
        <taxon>Chordata</taxon>
        <taxon>Craniata</taxon>
        <taxon>Vertebrata</taxon>
        <taxon>Euteleostomi</taxon>
        <taxon>Actinopterygii</taxon>
        <taxon>Neopterygii</taxon>
        <taxon>Teleostei</taxon>
        <taxon>Neoteleostei</taxon>
        <taxon>Acanthomorphata</taxon>
        <taxon>Eupercaria</taxon>
        <taxon>Tetraodontiformes</taxon>
        <taxon>Tetradontoidea</taxon>
        <taxon>Tetraodontidae</taxon>
        <taxon>Tetraodon</taxon>
    </lineage>
</organism>
<protein>
    <submittedName>
        <fullName evidence="2">(spotted green pufferfish) hypothetical protein</fullName>
    </submittedName>
</protein>
<reference evidence="2" key="1">
    <citation type="journal article" date="2004" name="Nature">
        <title>Genome duplication in the teleost fish Tetraodon nigroviridis reveals the early vertebrate proto-karyotype.</title>
        <authorList>
            <person name="Jaillon O."/>
            <person name="Aury J.-M."/>
            <person name="Brunet F."/>
            <person name="Petit J.-L."/>
            <person name="Stange-Thomann N."/>
            <person name="Mauceli E."/>
            <person name="Bouneau L."/>
            <person name="Fischer C."/>
            <person name="Ozouf-Costaz C."/>
            <person name="Bernot A."/>
            <person name="Nicaud S."/>
            <person name="Jaffe D."/>
            <person name="Fisher S."/>
            <person name="Lutfalla G."/>
            <person name="Dossat C."/>
            <person name="Segurens B."/>
            <person name="Dasilva C."/>
            <person name="Salanoubat M."/>
            <person name="Levy M."/>
            <person name="Boudet N."/>
            <person name="Castellano S."/>
            <person name="Anthouard V."/>
            <person name="Jubin C."/>
            <person name="Castelli V."/>
            <person name="Katinka M."/>
            <person name="Vacherie B."/>
            <person name="Biemont C."/>
            <person name="Skalli Z."/>
            <person name="Cattolico L."/>
            <person name="Poulain J."/>
            <person name="De Berardinis V."/>
            <person name="Cruaud C."/>
            <person name="Duprat S."/>
            <person name="Brottier P."/>
            <person name="Coutanceau J.-P."/>
            <person name="Gouzy J."/>
            <person name="Parra G."/>
            <person name="Lardier G."/>
            <person name="Chapple C."/>
            <person name="McKernan K.J."/>
            <person name="McEwan P."/>
            <person name="Bosak S."/>
            <person name="Kellis M."/>
            <person name="Volff J.-N."/>
            <person name="Guigo R."/>
            <person name="Zody M.C."/>
            <person name="Mesirov J."/>
            <person name="Lindblad-Toh K."/>
            <person name="Birren B."/>
            <person name="Nusbaum C."/>
            <person name="Kahn D."/>
            <person name="Robinson-Rechavi M."/>
            <person name="Laudet V."/>
            <person name="Schachter V."/>
            <person name="Quetier F."/>
            <person name="Saurin W."/>
            <person name="Scarpelli C."/>
            <person name="Wincker P."/>
            <person name="Lander E.S."/>
            <person name="Weissenbach J."/>
            <person name="Roest Crollius H."/>
        </authorList>
    </citation>
    <scope>NUCLEOTIDE SEQUENCE [LARGE SCALE GENOMIC DNA]</scope>
</reference>
<dbReference type="EMBL" id="CAAE01015025">
    <property type="protein sequence ID" value="CAG10991.1"/>
    <property type="molecule type" value="Genomic_DNA"/>
</dbReference>
<feature type="chain" id="PRO_5004243051" evidence="1">
    <location>
        <begin position="25"/>
        <end position="66"/>
    </location>
</feature>
<gene>
    <name evidence="2" type="ORF">GSTENG00032788001</name>
</gene>
<accession>Q4RKU1</accession>
<proteinExistence type="predicted"/>
<keyword evidence="1" id="KW-0732">Signal</keyword>
<evidence type="ECO:0000256" key="1">
    <source>
        <dbReference type="SAM" id="SignalP"/>
    </source>
</evidence>
<reference evidence="2" key="2">
    <citation type="submission" date="2004-02" db="EMBL/GenBank/DDBJ databases">
        <authorList>
            <consortium name="Genoscope"/>
            <consortium name="Whitehead Institute Centre for Genome Research"/>
        </authorList>
    </citation>
    <scope>NUCLEOTIDE SEQUENCE</scope>
</reference>
<comment type="caution">
    <text evidence="2">The sequence shown here is derived from an EMBL/GenBank/DDBJ whole genome shotgun (WGS) entry which is preliminary data.</text>
</comment>
<dbReference type="KEGG" id="tng:GSTEN00032788G001"/>
<name>Q4RKU1_TETNG</name>